<dbReference type="InterPro" id="IPR011992">
    <property type="entry name" value="EF-hand-dom_pair"/>
</dbReference>
<evidence type="ECO:0000256" key="1">
    <source>
        <dbReference type="ARBA" id="ARBA00022837"/>
    </source>
</evidence>
<evidence type="ECO:0000313" key="3">
    <source>
        <dbReference type="EMBL" id="CAF4589967.1"/>
    </source>
</evidence>
<organism evidence="3 5">
    <name type="scientific">Rotaria magnacalcarata</name>
    <dbReference type="NCBI Taxonomy" id="392030"/>
    <lineage>
        <taxon>Eukaryota</taxon>
        <taxon>Metazoa</taxon>
        <taxon>Spiralia</taxon>
        <taxon>Gnathifera</taxon>
        <taxon>Rotifera</taxon>
        <taxon>Eurotatoria</taxon>
        <taxon>Bdelloidea</taxon>
        <taxon>Philodinida</taxon>
        <taxon>Philodinidae</taxon>
        <taxon>Rotaria</taxon>
    </lineage>
</organism>
<reference evidence="3" key="1">
    <citation type="submission" date="2021-02" db="EMBL/GenBank/DDBJ databases">
        <authorList>
            <person name="Nowell W R."/>
        </authorList>
    </citation>
    <scope>NUCLEOTIDE SEQUENCE</scope>
</reference>
<dbReference type="EMBL" id="CAJOBH010096023">
    <property type="protein sequence ID" value="CAF4589967.1"/>
    <property type="molecule type" value="Genomic_DNA"/>
</dbReference>
<keyword evidence="1" id="KW-0106">Calcium</keyword>
<evidence type="ECO:0000259" key="2">
    <source>
        <dbReference type="PROSITE" id="PS50222"/>
    </source>
</evidence>
<protein>
    <recommendedName>
        <fullName evidence="2">EF-hand domain-containing protein</fullName>
    </recommendedName>
</protein>
<evidence type="ECO:0000313" key="5">
    <source>
        <dbReference type="Proteomes" id="UP000681967"/>
    </source>
</evidence>
<dbReference type="Proteomes" id="UP000681967">
    <property type="component" value="Unassembled WGS sequence"/>
</dbReference>
<dbReference type="Gene3D" id="1.10.238.10">
    <property type="entry name" value="EF-hand"/>
    <property type="match status" value="1"/>
</dbReference>
<evidence type="ECO:0000313" key="4">
    <source>
        <dbReference type="EMBL" id="CAF4846610.1"/>
    </source>
</evidence>
<dbReference type="Pfam" id="PF13499">
    <property type="entry name" value="EF-hand_7"/>
    <property type="match status" value="1"/>
</dbReference>
<comment type="caution">
    <text evidence="3">The sequence shown here is derived from an EMBL/GenBank/DDBJ whole genome shotgun (WGS) entry which is preliminary data.</text>
</comment>
<feature type="domain" description="EF-hand" evidence="2">
    <location>
        <begin position="29"/>
        <end position="61"/>
    </location>
</feature>
<proteinExistence type="predicted"/>
<dbReference type="AlphaFoldDB" id="A0A8S2YWR6"/>
<dbReference type="InterPro" id="IPR018247">
    <property type="entry name" value="EF_Hand_1_Ca_BS"/>
</dbReference>
<dbReference type="SUPFAM" id="SSF47473">
    <property type="entry name" value="EF-hand"/>
    <property type="match status" value="1"/>
</dbReference>
<name>A0A8S2YWR6_9BILA</name>
<dbReference type="Proteomes" id="UP000681720">
    <property type="component" value="Unassembled WGS sequence"/>
</dbReference>
<dbReference type="PROSITE" id="PS50222">
    <property type="entry name" value="EF_HAND_2"/>
    <property type="match status" value="1"/>
</dbReference>
<sequence>MVLDPKGTGTVATQDIENILHVFGESGGLSQQQIWELLGTADRDHSGRINYEEFVKTMTSG</sequence>
<dbReference type="GO" id="GO:0005509">
    <property type="term" value="F:calcium ion binding"/>
    <property type="evidence" value="ECO:0007669"/>
    <property type="project" value="InterPro"/>
</dbReference>
<dbReference type="EMBL" id="CAJOBJ010161164">
    <property type="protein sequence ID" value="CAF4846610.1"/>
    <property type="molecule type" value="Genomic_DNA"/>
</dbReference>
<gene>
    <name evidence="3" type="ORF">BYL167_LOCUS39671</name>
    <name evidence="4" type="ORF">GIL414_LOCUS49190</name>
</gene>
<dbReference type="InterPro" id="IPR002048">
    <property type="entry name" value="EF_hand_dom"/>
</dbReference>
<dbReference type="PROSITE" id="PS00018">
    <property type="entry name" value="EF_HAND_1"/>
    <property type="match status" value="1"/>
</dbReference>
<feature type="non-terminal residue" evidence="3">
    <location>
        <position position="61"/>
    </location>
</feature>
<accession>A0A8S2YWR6</accession>